<dbReference type="RefSeq" id="WP_249915464.1">
    <property type="nucleotide sequence ID" value="NZ_JAMGBB010000001.1"/>
</dbReference>
<reference evidence="8" key="1">
    <citation type="submission" date="2022-05" db="EMBL/GenBank/DDBJ databases">
        <authorList>
            <person name="Jo J.-H."/>
            <person name="Im W.-T."/>
        </authorList>
    </citation>
    <scope>NUCLEOTIDE SEQUENCE</scope>
    <source>
        <strain evidence="8">RB56-2</strain>
    </source>
</reference>
<feature type="transmembrane region" description="Helical" evidence="6">
    <location>
        <begin position="323"/>
        <end position="345"/>
    </location>
</feature>
<sequence>MTDIAISRPKVQVYAWVIFALTFGLLISDYMARQVLNAVFPLLKAEWALSDSQLGLLSGVVAIMVGLLTFPLSLAADRWGRVKSLTAMAVLWSLATLLCAVAANYEQMLAGRVLVGVGEAAYGSVGIAVVVSAFPSRLRATLSAAFMAGGLLGQVLGVGIGGAVAAAHGWRMAFMIIALSGLALAILYPILVGEQRLARLSAAAGQEPYERKRALPNIGSLFAGRTLKCAYVGSGLQLFVAGALPAWLPTYFNRYYELPVDGAASLAALYLAICGIGMVACGVISDRLFSRPEQRVMLAAAYSIGCAILLAVALAVPAGPAQLALLGLAIFFAAATAGPAGAMVAGLTPAAIHGTAFATLTLANNFLGLAPGPIVTGWLADRVGLLGALQVLPLASVAAALVFLFARKSSRAAVAFAE</sequence>
<feature type="transmembrane region" description="Helical" evidence="6">
    <location>
        <begin position="296"/>
        <end position="317"/>
    </location>
</feature>
<dbReference type="InterPro" id="IPR020846">
    <property type="entry name" value="MFS_dom"/>
</dbReference>
<dbReference type="SUPFAM" id="SSF103473">
    <property type="entry name" value="MFS general substrate transporter"/>
    <property type="match status" value="1"/>
</dbReference>
<feature type="transmembrane region" description="Helical" evidence="6">
    <location>
        <begin position="172"/>
        <end position="191"/>
    </location>
</feature>
<keyword evidence="4 6" id="KW-1133">Transmembrane helix</keyword>
<dbReference type="Pfam" id="PF07690">
    <property type="entry name" value="MFS_1"/>
    <property type="match status" value="1"/>
</dbReference>
<dbReference type="EMBL" id="JAMGBB010000001">
    <property type="protein sequence ID" value="MCL6741058.1"/>
    <property type="molecule type" value="Genomic_DNA"/>
</dbReference>
<feature type="transmembrane region" description="Helical" evidence="6">
    <location>
        <begin position="109"/>
        <end position="134"/>
    </location>
</feature>
<feature type="domain" description="Major facilitator superfamily (MFS) profile" evidence="7">
    <location>
        <begin position="17"/>
        <end position="411"/>
    </location>
</feature>
<evidence type="ECO:0000256" key="6">
    <source>
        <dbReference type="SAM" id="Phobius"/>
    </source>
</evidence>
<evidence type="ECO:0000313" key="8">
    <source>
        <dbReference type="EMBL" id="MCL6741058.1"/>
    </source>
</evidence>
<keyword evidence="3 6" id="KW-0812">Transmembrane</keyword>
<feature type="transmembrane region" description="Helical" evidence="6">
    <location>
        <begin position="12"/>
        <end position="32"/>
    </location>
</feature>
<protein>
    <submittedName>
        <fullName evidence="8">MFS transporter</fullName>
    </submittedName>
</protein>
<feature type="transmembrane region" description="Helical" evidence="6">
    <location>
        <begin position="263"/>
        <end position="284"/>
    </location>
</feature>
<evidence type="ECO:0000256" key="3">
    <source>
        <dbReference type="ARBA" id="ARBA00022692"/>
    </source>
</evidence>
<dbReference type="Gene3D" id="1.20.1250.20">
    <property type="entry name" value="MFS general substrate transporter like domains"/>
    <property type="match status" value="2"/>
</dbReference>
<feature type="transmembrane region" description="Helical" evidence="6">
    <location>
        <begin position="229"/>
        <end position="248"/>
    </location>
</feature>
<evidence type="ECO:0000256" key="2">
    <source>
        <dbReference type="ARBA" id="ARBA00022448"/>
    </source>
</evidence>
<feature type="transmembrane region" description="Helical" evidence="6">
    <location>
        <begin position="385"/>
        <end position="406"/>
    </location>
</feature>
<keyword evidence="2" id="KW-0813">Transport</keyword>
<comment type="subcellular location">
    <subcellularLocation>
        <location evidence="1">Membrane</location>
        <topology evidence="1">Multi-pass membrane protein</topology>
    </subcellularLocation>
</comment>
<dbReference type="PROSITE" id="PS50850">
    <property type="entry name" value="MFS"/>
    <property type="match status" value="1"/>
</dbReference>
<evidence type="ECO:0000256" key="1">
    <source>
        <dbReference type="ARBA" id="ARBA00004141"/>
    </source>
</evidence>
<proteinExistence type="predicted"/>
<comment type="caution">
    <text evidence="8">The sequence shown here is derived from an EMBL/GenBank/DDBJ whole genome shotgun (WGS) entry which is preliminary data.</text>
</comment>
<evidence type="ECO:0000256" key="5">
    <source>
        <dbReference type="ARBA" id="ARBA00023136"/>
    </source>
</evidence>
<dbReference type="Proteomes" id="UP001165383">
    <property type="component" value="Unassembled WGS sequence"/>
</dbReference>
<gene>
    <name evidence="8" type="ORF">LZ518_07935</name>
</gene>
<feature type="transmembrane region" description="Helical" evidence="6">
    <location>
        <begin position="52"/>
        <end position="72"/>
    </location>
</feature>
<feature type="transmembrane region" description="Helical" evidence="6">
    <location>
        <begin position="357"/>
        <end position="379"/>
    </location>
</feature>
<keyword evidence="9" id="KW-1185">Reference proteome</keyword>
<evidence type="ECO:0000256" key="4">
    <source>
        <dbReference type="ARBA" id="ARBA00022989"/>
    </source>
</evidence>
<accession>A0ABT0S9P9</accession>
<keyword evidence="5 6" id="KW-0472">Membrane</keyword>
<name>A0ABT0S9P9_9SPHN</name>
<feature type="transmembrane region" description="Helical" evidence="6">
    <location>
        <begin position="146"/>
        <end position="166"/>
    </location>
</feature>
<evidence type="ECO:0000259" key="7">
    <source>
        <dbReference type="PROSITE" id="PS50850"/>
    </source>
</evidence>
<feature type="transmembrane region" description="Helical" evidence="6">
    <location>
        <begin position="84"/>
        <end position="103"/>
    </location>
</feature>
<dbReference type="PANTHER" id="PTHR23505">
    <property type="entry name" value="SPINSTER"/>
    <property type="match status" value="1"/>
</dbReference>
<dbReference type="InterPro" id="IPR044770">
    <property type="entry name" value="MFS_spinster-like"/>
</dbReference>
<dbReference type="InterPro" id="IPR011701">
    <property type="entry name" value="MFS"/>
</dbReference>
<dbReference type="PANTHER" id="PTHR23505:SF79">
    <property type="entry name" value="PROTEIN SPINSTER"/>
    <property type="match status" value="1"/>
</dbReference>
<evidence type="ECO:0000313" key="9">
    <source>
        <dbReference type="Proteomes" id="UP001165383"/>
    </source>
</evidence>
<organism evidence="8 9">
    <name type="scientific">Sphingomonas brevis</name>
    <dbReference type="NCBI Taxonomy" id="2908206"/>
    <lineage>
        <taxon>Bacteria</taxon>
        <taxon>Pseudomonadati</taxon>
        <taxon>Pseudomonadota</taxon>
        <taxon>Alphaproteobacteria</taxon>
        <taxon>Sphingomonadales</taxon>
        <taxon>Sphingomonadaceae</taxon>
        <taxon>Sphingomonas</taxon>
    </lineage>
</organism>
<dbReference type="InterPro" id="IPR036259">
    <property type="entry name" value="MFS_trans_sf"/>
</dbReference>